<evidence type="ECO:0000256" key="1">
    <source>
        <dbReference type="ARBA" id="ARBA00001231"/>
    </source>
</evidence>
<dbReference type="InterPro" id="IPR015883">
    <property type="entry name" value="Glyco_hydro_20_cat"/>
</dbReference>
<dbReference type="Pfam" id="PF00728">
    <property type="entry name" value="Glyco_hydro_20"/>
    <property type="match status" value="1"/>
</dbReference>
<gene>
    <name evidence="10" type="ORF">SAMN06265373_101688</name>
</gene>
<dbReference type="EMBL" id="FXTY01000001">
    <property type="protein sequence ID" value="SMP06902.1"/>
    <property type="molecule type" value="Genomic_DNA"/>
</dbReference>
<name>A0ABY1ND71_9RHOB</name>
<dbReference type="EC" id="3.2.1.52" evidence="3"/>
<evidence type="ECO:0000259" key="9">
    <source>
        <dbReference type="Pfam" id="PF02838"/>
    </source>
</evidence>
<dbReference type="Proteomes" id="UP001157961">
    <property type="component" value="Unassembled WGS sequence"/>
</dbReference>
<dbReference type="RefSeq" id="WP_283424532.1">
    <property type="nucleotide sequence ID" value="NZ_FXTY01000001.1"/>
</dbReference>
<evidence type="ECO:0000256" key="6">
    <source>
        <dbReference type="ARBA" id="ARBA00030512"/>
    </source>
</evidence>
<proteinExistence type="inferred from homology"/>
<feature type="domain" description="Glycoside hydrolase family 20 catalytic" evidence="8">
    <location>
        <begin position="224"/>
        <end position="567"/>
    </location>
</feature>
<evidence type="ECO:0000256" key="5">
    <source>
        <dbReference type="ARBA" id="ARBA00023295"/>
    </source>
</evidence>
<comment type="similarity">
    <text evidence="2">Belongs to the glycosyl hydrolase 20 family.</text>
</comment>
<dbReference type="Gene3D" id="3.30.379.10">
    <property type="entry name" value="Chitobiase/beta-hexosaminidase domain 2-like"/>
    <property type="match status" value="1"/>
</dbReference>
<evidence type="ECO:0000256" key="7">
    <source>
        <dbReference type="ARBA" id="ARBA00033000"/>
    </source>
</evidence>
<evidence type="ECO:0000256" key="2">
    <source>
        <dbReference type="ARBA" id="ARBA00006285"/>
    </source>
</evidence>
<dbReference type="PANTHER" id="PTHR22600">
    <property type="entry name" value="BETA-HEXOSAMINIDASE"/>
    <property type="match status" value="1"/>
</dbReference>
<dbReference type="PRINTS" id="PR00738">
    <property type="entry name" value="GLHYDRLASE20"/>
</dbReference>
<evidence type="ECO:0000256" key="4">
    <source>
        <dbReference type="ARBA" id="ARBA00022801"/>
    </source>
</evidence>
<dbReference type="InterPro" id="IPR029018">
    <property type="entry name" value="Hex-like_dom2"/>
</dbReference>
<accession>A0ABY1ND71</accession>
<dbReference type="InterPro" id="IPR025705">
    <property type="entry name" value="Beta_hexosaminidase_sua/sub"/>
</dbReference>
<evidence type="ECO:0000256" key="3">
    <source>
        <dbReference type="ARBA" id="ARBA00012663"/>
    </source>
</evidence>
<keyword evidence="11" id="KW-1185">Reference proteome</keyword>
<evidence type="ECO:0000313" key="10">
    <source>
        <dbReference type="EMBL" id="SMP06902.1"/>
    </source>
</evidence>
<dbReference type="Pfam" id="PF02838">
    <property type="entry name" value="Glyco_hydro_20b"/>
    <property type="match status" value="1"/>
</dbReference>
<organism evidence="10 11">
    <name type="scientific">Shimia sagamensis</name>
    <dbReference type="NCBI Taxonomy" id="1566352"/>
    <lineage>
        <taxon>Bacteria</taxon>
        <taxon>Pseudomonadati</taxon>
        <taxon>Pseudomonadota</taxon>
        <taxon>Alphaproteobacteria</taxon>
        <taxon>Rhodobacterales</taxon>
        <taxon>Roseobacteraceae</taxon>
    </lineage>
</organism>
<dbReference type="PANTHER" id="PTHR22600:SF57">
    <property type="entry name" value="BETA-N-ACETYLHEXOSAMINIDASE"/>
    <property type="match status" value="1"/>
</dbReference>
<evidence type="ECO:0000313" key="11">
    <source>
        <dbReference type="Proteomes" id="UP001157961"/>
    </source>
</evidence>
<dbReference type="Gene3D" id="3.20.20.80">
    <property type="entry name" value="Glycosidases"/>
    <property type="match status" value="1"/>
</dbReference>
<comment type="caution">
    <text evidence="10">The sequence shown here is derived from an EMBL/GenBank/DDBJ whole genome shotgun (WGS) entry which is preliminary data.</text>
</comment>
<keyword evidence="5" id="KW-0326">Glycosidase</keyword>
<sequence length="593" mass="64492">MHYDSRITGDTITCVFTPERNLIAPVFCFSGMGPFEAVSGGTVMKTLGSYTEIALPNLAAGDAYELVIQYAGGFKPANRAWLPLGPYLRCGKEIIALPIPESGCRPQVLPDLGPVEGLPLVPQPQSWAASEGVLETSGFACDSPAFESAAALATRRGWSFVGDTEVTVEHADLPEDAYELEVSTDGVILRAGGFGGEFYGAITLLTLLQHGSLPCGVIKDAPRFAWRGQHLDTARHFYEPQTILDLLDLMALLKFNRFHWHFADDEAFRLEIECFPELWQKTALCGEGHLLPALFSGAIEAGGSYSKDTARKIIAHAKALNIEVMPEIEVPAHAIALTHVFPELRDPSDNGAEVSVQGYKGNAVNPAIARTWDVLEAIMAEVGALFPFQHLHLGCDELPEGTWMGSPLARDLMKREGLETTDDLQGWMMQKLGAKTVENGQRPCAWEEAAKGSNGGIANGAILFSWTGQGPGLEAARNGYDVVMSPAQHIYLDMAQTSDKDDWGANWAAFVSLTDTINWEPVPDADLAERIIGVQGTFWSEFTTEDNQLWPMLMPRMLGVSSKAWQTECVGADGLIRLAHVYNDLPGAEVWTG</sequence>
<comment type="catalytic activity">
    <reaction evidence="1">
        <text>Hydrolysis of terminal non-reducing N-acetyl-D-hexosamine residues in N-acetyl-beta-D-hexosaminides.</text>
        <dbReference type="EC" id="3.2.1.52"/>
    </reaction>
</comment>
<dbReference type="InterPro" id="IPR015882">
    <property type="entry name" value="HEX_bac_N"/>
</dbReference>
<dbReference type="InterPro" id="IPR017853">
    <property type="entry name" value="GH"/>
</dbReference>
<keyword evidence="4" id="KW-0378">Hydrolase</keyword>
<dbReference type="SUPFAM" id="SSF51445">
    <property type="entry name" value="(Trans)glycosidases"/>
    <property type="match status" value="1"/>
</dbReference>
<evidence type="ECO:0000259" key="8">
    <source>
        <dbReference type="Pfam" id="PF00728"/>
    </source>
</evidence>
<protein>
    <recommendedName>
        <fullName evidence="3">beta-N-acetylhexosaminidase</fullName>
        <ecNumber evidence="3">3.2.1.52</ecNumber>
    </recommendedName>
    <alternativeName>
        <fullName evidence="6">Beta-N-acetylhexosaminidase</fullName>
    </alternativeName>
    <alternativeName>
        <fullName evidence="7">N-acetyl-beta-glucosaminidase</fullName>
    </alternativeName>
</protein>
<dbReference type="SUPFAM" id="SSF55545">
    <property type="entry name" value="beta-N-acetylhexosaminidase-like domain"/>
    <property type="match status" value="1"/>
</dbReference>
<reference evidence="10 11" key="1">
    <citation type="submission" date="2017-05" db="EMBL/GenBank/DDBJ databases">
        <authorList>
            <person name="Varghese N."/>
            <person name="Submissions S."/>
        </authorList>
    </citation>
    <scope>NUCLEOTIDE SEQUENCE [LARGE SCALE GENOMIC DNA]</scope>
    <source>
        <strain evidence="10 11">DSM 29734</strain>
    </source>
</reference>
<feature type="domain" description="Beta-hexosaminidase bacterial type N-terminal" evidence="9">
    <location>
        <begin position="167"/>
        <end position="221"/>
    </location>
</feature>